<keyword evidence="1" id="KW-1133">Transmembrane helix</keyword>
<feature type="transmembrane region" description="Helical" evidence="1">
    <location>
        <begin position="48"/>
        <end position="71"/>
    </location>
</feature>
<evidence type="ECO:0000313" key="2">
    <source>
        <dbReference type="EMBL" id="KAF0713518.1"/>
    </source>
</evidence>
<keyword evidence="1" id="KW-0812">Transmembrane</keyword>
<dbReference type="Proteomes" id="UP000478052">
    <property type="component" value="Unassembled WGS sequence"/>
</dbReference>
<protein>
    <submittedName>
        <fullName evidence="2">Uncharacterized protein</fullName>
    </submittedName>
</protein>
<comment type="caution">
    <text evidence="2">The sequence shown here is derived from an EMBL/GenBank/DDBJ whole genome shotgun (WGS) entry which is preliminary data.</text>
</comment>
<proteinExistence type="predicted"/>
<keyword evidence="3" id="KW-1185">Reference proteome</keyword>
<name>A0A6G0VXH8_APHCR</name>
<sequence length="73" mass="8928">MRLRQIQFIKHIVEECPQTRYKGGIERLHKGDDEAMDWLSKTNVRLEIYYELFLLLLSFLFFILCLFNFAFHQ</sequence>
<gene>
    <name evidence="2" type="ORF">FWK35_00026238</name>
</gene>
<organism evidence="2 3">
    <name type="scientific">Aphis craccivora</name>
    <name type="common">Cowpea aphid</name>
    <dbReference type="NCBI Taxonomy" id="307492"/>
    <lineage>
        <taxon>Eukaryota</taxon>
        <taxon>Metazoa</taxon>
        <taxon>Ecdysozoa</taxon>
        <taxon>Arthropoda</taxon>
        <taxon>Hexapoda</taxon>
        <taxon>Insecta</taxon>
        <taxon>Pterygota</taxon>
        <taxon>Neoptera</taxon>
        <taxon>Paraneoptera</taxon>
        <taxon>Hemiptera</taxon>
        <taxon>Sternorrhyncha</taxon>
        <taxon>Aphidomorpha</taxon>
        <taxon>Aphidoidea</taxon>
        <taxon>Aphididae</taxon>
        <taxon>Aphidini</taxon>
        <taxon>Aphis</taxon>
        <taxon>Aphis</taxon>
    </lineage>
</organism>
<accession>A0A6G0VXH8</accession>
<evidence type="ECO:0000313" key="3">
    <source>
        <dbReference type="Proteomes" id="UP000478052"/>
    </source>
</evidence>
<evidence type="ECO:0000256" key="1">
    <source>
        <dbReference type="SAM" id="Phobius"/>
    </source>
</evidence>
<dbReference type="AlphaFoldDB" id="A0A6G0VXH8"/>
<dbReference type="EMBL" id="VUJU01010649">
    <property type="protein sequence ID" value="KAF0713518.1"/>
    <property type="molecule type" value="Genomic_DNA"/>
</dbReference>
<reference evidence="2 3" key="1">
    <citation type="submission" date="2019-08" db="EMBL/GenBank/DDBJ databases">
        <title>Whole genome of Aphis craccivora.</title>
        <authorList>
            <person name="Voronova N.V."/>
            <person name="Shulinski R.S."/>
            <person name="Bandarenka Y.V."/>
            <person name="Zhorov D.G."/>
            <person name="Warner D."/>
        </authorList>
    </citation>
    <scope>NUCLEOTIDE SEQUENCE [LARGE SCALE GENOMIC DNA]</scope>
    <source>
        <strain evidence="2">180601</strain>
        <tissue evidence="2">Whole Body</tissue>
    </source>
</reference>
<keyword evidence="1" id="KW-0472">Membrane</keyword>